<dbReference type="SUPFAM" id="SSF161098">
    <property type="entry name" value="MetI-like"/>
    <property type="match status" value="1"/>
</dbReference>
<evidence type="ECO:0000313" key="9">
    <source>
        <dbReference type="EMBL" id="UOM50623.1"/>
    </source>
</evidence>
<dbReference type="Proteomes" id="UP000829708">
    <property type="component" value="Chromosome"/>
</dbReference>
<evidence type="ECO:0000256" key="7">
    <source>
        <dbReference type="RuleBase" id="RU363032"/>
    </source>
</evidence>
<keyword evidence="4 7" id="KW-0812">Transmembrane</keyword>
<feature type="transmembrane region" description="Helical" evidence="7">
    <location>
        <begin position="12"/>
        <end position="36"/>
    </location>
</feature>
<feature type="transmembrane region" description="Helical" evidence="7">
    <location>
        <begin position="184"/>
        <end position="206"/>
    </location>
</feature>
<evidence type="ECO:0000313" key="10">
    <source>
        <dbReference type="Proteomes" id="UP000829708"/>
    </source>
</evidence>
<evidence type="ECO:0000259" key="8">
    <source>
        <dbReference type="PROSITE" id="PS50928"/>
    </source>
</evidence>
<sequence length="292" mass="32264">MKIRQTPGEQVFNAVNIGMCAALSLCIILPILNILFASLSDPVEVMKHQGLFLWPKKFTLQAYQAVAKNPNIISGYMNTLFIVVVGTSLNIVLTLIGSYVLSRKGVLFNKFFTMMIVFTMYFQGGTIPFYLTVQNLGLTNSRWALILPVAMNTFNLVVMRTAMAAVPDSLPESAMMDGAGHARILFSIMAPLTKATVAVITLYYAVYHWNSWFNAMIFLHKKFQYPLQLILREILIQDDTSVMCAGGAEGLAMASDTIKYATIVVATAPILAIYPFLQKYFVKGVMVGAVKG</sequence>
<evidence type="ECO:0000256" key="2">
    <source>
        <dbReference type="ARBA" id="ARBA00022448"/>
    </source>
</evidence>
<feature type="transmembrane region" description="Helical" evidence="7">
    <location>
        <begin position="258"/>
        <end position="277"/>
    </location>
</feature>
<evidence type="ECO:0000256" key="3">
    <source>
        <dbReference type="ARBA" id="ARBA00022475"/>
    </source>
</evidence>
<dbReference type="PROSITE" id="PS50928">
    <property type="entry name" value="ABC_TM1"/>
    <property type="match status" value="1"/>
</dbReference>
<reference evidence="10" key="1">
    <citation type="journal article" date="2024" name="J Bioinform Genom">
        <title>Complete genome sequence of the type strain bacterium Sphaerochaeta associata GLS2t (VKM B-2742)t.</title>
        <authorList>
            <person name="Troshina O.Y."/>
            <person name="Tepeeva A.N."/>
            <person name="Arzamasceva V.O."/>
            <person name="Whitman W.B."/>
            <person name="Varghese N."/>
            <person name="Shapiro N."/>
            <person name="Woyke T."/>
            <person name="Kripides N.C."/>
            <person name="Vasilenko O.V."/>
        </authorList>
    </citation>
    <scope>NUCLEOTIDE SEQUENCE [LARGE SCALE GENOMIC DNA]</scope>
    <source>
        <strain evidence="10">GLS2T</strain>
    </source>
</reference>
<dbReference type="RefSeq" id="WP_244772010.1">
    <property type="nucleotide sequence ID" value="NZ_CP094929.1"/>
</dbReference>
<proteinExistence type="inferred from homology"/>
<feature type="transmembrane region" description="Helical" evidence="7">
    <location>
        <begin position="80"/>
        <end position="100"/>
    </location>
</feature>
<feature type="transmembrane region" description="Helical" evidence="7">
    <location>
        <begin position="143"/>
        <end position="163"/>
    </location>
</feature>
<feature type="domain" description="ABC transmembrane type-1" evidence="8">
    <location>
        <begin position="76"/>
        <end position="270"/>
    </location>
</feature>
<comment type="subcellular location">
    <subcellularLocation>
        <location evidence="1 7">Cell membrane</location>
        <topology evidence="1 7">Multi-pass membrane protein</topology>
    </subcellularLocation>
</comment>
<evidence type="ECO:0000256" key="6">
    <source>
        <dbReference type="ARBA" id="ARBA00023136"/>
    </source>
</evidence>
<dbReference type="EMBL" id="CP094929">
    <property type="protein sequence ID" value="UOM50623.1"/>
    <property type="molecule type" value="Genomic_DNA"/>
</dbReference>
<evidence type="ECO:0000256" key="5">
    <source>
        <dbReference type="ARBA" id="ARBA00022989"/>
    </source>
</evidence>
<keyword evidence="2 7" id="KW-0813">Transport</keyword>
<dbReference type="Pfam" id="PF00528">
    <property type="entry name" value="BPD_transp_1"/>
    <property type="match status" value="1"/>
</dbReference>
<name>A0ABY4DAX3_9SPIR</name>
<accession>A0ABY4DAX3</accession>
<dbReference type="Gene3D" id="1.10.3720.10">
    <property type="entry name" value="MetI-like"/>
    <property type="match status" value="1"/>
</dbReference>
<dbReference type="InterPro" id="IPR000515">
    <property type="entry name" value="MetI-like"/>
</dbReference>
<keyword evidence="3" id="KW-1003">Cell membrane</keyword>
<feature type="transmembrane region" description="Helical" evidence="7">
    <location>
        <begin position="112"/>
        <end position="131"/>
    </location>
</feature>
<dbReference type="PANTHER" id="PTHR43744:SF9">
    <property type="entry name" value="POLYGALACTURONAN_RHAMNOGALACTURONAN TRANSPORT SYSTEM PERMEASE PROTEIN YTCP"/>
    <property type="match status" value="1"/>
</dbReference>
<evidence type="ECO:0000256" key="1">
    <source>
        <dbReference type="ARBA" id="ARBA00004651"/>
    </source>
</evidence>
<keyword evidence="5 7" id="KW-1133">Transmembrane helix</keyword>
<dbReference type="CDD" id="cd06261">
    <property type="entry name" value="TM_PBP2"/>
    <property type="match status" value="1"/>
</dbReference>
<keyword evidence="6 7" id="KW-0472">Membrane</keyword>
<gene>
    <name evidence="9" type="ORF">MUG09_13750</name>
</gene>
<protein>
    <submittedName>
        <fullName evidence="9">Carbohydrate ABC transporter permease</fullName>
    </submittedName>
</protein>
<dbReference type="PANTHER" id="PTHR43744">
    <property type="entry name" value="ABC TRANSPORTER PERMEASE PROTEIN MG189-RELATED-RELATED"/>
    <property type="match status" value="1"/>
</dbReference>
<comment type="similarity">
    <text evidence="7">Belongs to the binding-protein-dependent transport system permease family.</text>
</comment>
<dbReference type="InterPro" id="IPR035906">
    <property type="entry name" value="MetI-like_sf"/>
</dbReference>
<keyword evidence="10" id="KW-1185">Reference proteome</keyword>
<organism evidence="9 10">
    <name type="scientific">Sphaerochaeta associata</name>
    <dbReference type="NCBI Taxonomy" id="1129264"/>
    <lineage>
        <taxon>Bacteria</taxon>
        <taxon>Pseudomonadati</taxon>
        <taxon>Spirochaetota</taxon>
        <taxon>Spirochaetia</taxon>
        <taxon>Spirochaetales</taxon>
        <taxon>Sphaerochaetaceae</taxon>
        <taxon>Sphaerochaeta</taxon>
    </lineage>
</organism>
<evidence type="ECO:0000256" key="4">
    <source>
        <dbReference type="ARBA" id="ARBA00022692"/>
    </source>
</evidence>